<dbReference type="EMBL" id="CP001053">
    <property type="protein sequence ID" value="ACD20776.1"/>
    <property type="molecule type" value="Genomic_DNA"/>
</dbReference>
<name>B2T8W3_PARPJ</name>
<dbReference type="Proteomes" id="UP000001739">
    <property type="component" value="Chromosome 2"/>
</dbReference>
<evidence type="ECO:0000313" key="2">
    <source>
        <dbReference type="Proteomes" id="UP000001739"/>
    </source>
</evidence>
<gene>
    <name evidence="1" type="ordered locus">Bphyt_6470</name>
</gene>
<dbReference type="AlphaFoldDB" id="B2T8W3"/>
<dbReference type="Pfam" id="PF19888">
    <property type="entry name" value="DUF6361"/>
    <property type="match status" value="1"/>
</dbReference>
<dbReference type="STRING" id="398527.Bphyt_6470"/>
<dbReference type="RefSeq" id="WP_012428280.1">
    <property type="nucleotide sequence ID" value="NC_010676.1"/>
</dbReference>
<evidence type="ECO:0000313" key="1">
    <source>
        <dbReference type="EMBL" id="ACD20776.1"/>
    </source>
</evidence>
<protein>
    <submittedName>
        <fullName evidence="1">Uncharacterized protein</fullName>
    </submittedName>
</protein>
<proteinExistence type="predicted"/>
<reference evidence="1 2" key="1">
    <citation type="journal article" date="2011" name="J. Bacteriol.">
        <title>Complete genome sequence of the plant growth-promoting endophyte Burkholderia phytofirmans strain PsJN.</title>
        <authorList>
            <person name="Weilharter A."/>
            <person name="Mitter B."/>
            <person name="Shin M.V."/>
            <person name="Chain P.S."/>
            <person name="Nowak J."/>
            <person name="Sessitsch A."/>
        </authorList>
    </citation>
    <scope>NUCLEOTIDE SEQUENCE [LARGE SCALE GENOMIC DNA]</scope>
    <source>
        <strain evidence="2">DSM 17436 / LMG 22146 / PsJN</strain>
    </source>
</reference>
<dbReference type="KEGG" id="bpy:Bphyt_6470"/>
<dbReference type="InterPro" id="IPR045941">
    <property type="entry name" value="DUF6361"/>
</dbReference>
<sequence>MKSHIQPSIGWFVLSEADRASANRYLASLASDGTRDELGFAPIHFAFADRLFPGTSVQHAQLRYVFFVAWGYQELLARTAGQRFSVDELFEIERRFSLRLMRTVKSLDNSGISGWTRYQAGERPIVRASTIYWTALRSWKMVGAVGGGDGSPTEVQLRNIWPQLVTRSDGDEGKALVTTLFEGLPAAPAGWQNKTGELDFRLRRCEAEYLRRRWRVAGDGGAQPLLSRLTDAGVSTESLWSARVFDVATPSERRALVLARQAASLACIARAAHSALVEAKRNEDRGLCESRHADAFPDLRDQHKETALQLDVDALQRETGIDRELVGFIKVVTGWLRDQGSLEAIARDLTLRERSLKESRAFLLNEKRRRDWRKAVATPLDYRWPVVRNMIDCIQEAS</sequence>
<accession>B2T8W3</accession>
<dbReference type="eggNOG" id="ENOG502ZB6I">
    <property type="taxonomic scope" value="Bacteria"/>
</dbReference>
<dbReference type="HOGENOM" id="CLU_703606_0_0_4"/>
<dbReference type="OrthoDB" id="1825624at2"/>
<organism evidence="1 2">
    <name type="scientific">Paraburkholderia phytofirmans (strain DSM 17436 / LMG 22146 / PsJN)</name>
    <name type="common">Burkholderia phytofirmans</name>
    <dbReference type="NCBI Taxonomy" id="398527"/>
    <lineage>
        <taxon>Bacteria</taxon>
        <taxon>Pseudomonadati</taxon>
        <taxon>Pseudomonadota</taxon>
        <taxon>Betaproteobacteria</taxon>
        <taxon>Burkholderiales</taxon>
        <taxon>Burkholderiaceae</taxon>
        <taxon>Paraburkholderia</taxon>
    </lineage>
</organism>